<sequence>MTILQKSTRQVGIYHVTIWVLSTLLHIFYKEISISNLHNVQTVGPILFVAAPHSNDMIDPAMISSVLLFHLHHPVSFLAAERVMRRRFISMIATAMGCITLRRVWDRANLGRGRIFAPDITNEPQLIKGRGTRFDQDAKVGDFVMIVVAKQRILRAEISEIRGPQELYLKEGFTGLDNPKEVLTDSLYSLARKPESDNAFPSIFAKFKEGGAICMFPEGTTHDQSDLLPLKTGFAVIALSYLAANPHSTLNLVPCGIHHTNGHRFRSRAAVEFRAPIYVPKSLVERYRNGEEKGAVRELTEIVYQNLKEVTFKYPDSRVLDLAQALRRIYEPNSGLYPMDQKASLNKKMLKLLSDPQQDSRVKSLLRSANEYDLQLRDQGIQHHQIRYARLSWKHSLVLLFFQLGKLLLISPAIFPGLLLFTPVLILANSISKKKAKLAVATSPFKIQGLDVVASWKTLTAMAVTPFLYSFYTALLTYWAIQNQFCGVLPKDIRVGIVAAVGFILLSVITFVSFLTGDYAVATLKSLRPLLMLQRRRSSKQMRDMYNKQSVLQREVRVLIDLPSCE</sequence>
<dbReference type="InterPro" id="IPR002123">
    <property type="entry name" value="Plipid/glycerol_acylTrfase"/>
</dbReference>
<dbReference type="PANTHER" id="PTHR31605:SF0">
    <property type="entry name" value="GLYCEROL-3-PHOSPHATE O-ACYLTRANSFERASE 1"/>
    <property type="match status" value="1"/>
</dbReference>
<feature type="transmembrane region" description="Helical" evidence="1">
    <location>
        <begin position="459"/>
        <end position="481"/>
    </location>
</feature>
<dbReference type="GO" id="GO:0004366">
    <property type="term" value="F:glycerol-3-phosphate O-acyltransferase activity"/>
    <property type="evidence" value="ECO:0007669"/>
    <property type="project" value="TreeGrafter"/>
</dbReference>
<keyword evidence="4" id="KW-1185">Reference proteome</keyword>
<dbReference type="Proteomes" id="UP000235371">
    <property type="component" value="Unassembled WGS sequence"/>
</dbReference>
<protein>
    <recommendedName>
        <fullName evidence="2">Phospholipid/glycerol acyltransferase domain-containing protein</fullName>
    </recommendedName>
</protein>
<evidence type="ECO:0000256" key="1">
    <source>
        <dbReference type="SAM" id="Phobius"/>
    </source>
</evidence>
<gene>
    <name evidence="3" type="ORF">K444DRAFT_596419</name>
</gene>
<feature type="transmembrane region" description="Helical" evidence="1">
    <location>
        <begin position="12"/>
        <end position="29"/>
    </location>
</feature>
<accession>A0A2J6SXM4</accession>
<evidence type="ECO:0000313" key="4">
    <source>
        <dbReference type="Proteomes" id="UP000235371"/>
    </source>
</evidence>
<proteinExistence type="predicted"/>
<feature type="transmembrane region" description="Helical" evidence="1">
    <location>
        <begin position="397"/>
        <end position="428"/>
    </location>
</feature>
<keyword evidence="1" id="KW-0472">Membrane</keyword>
<keyword evidence="1" id="KW-0812">Transmembrane</keyword>
<evidence type="ECO:0000259" key="2">
    <source>
        <dbReference type="SMART" id="SM00563"/>
    </source>
</evidence>
<dbReference type="GeneID" id="36586505"/>
<reference evidence="3 4" key="1">
    <citation type="submission" date="2016-04" db="EMBL/GenBank/DDBJ databases">
        <title>A degradative enzymes factory behind the ericoid mycorrhizal symbiosis.</title>
        <authorList>
            <consortium name="DOE Joint Genome Institute"/>
            <person name="Martino E."/>
            <person name="Morin E."/>
            <person name="Grelet G."/>
            <person name="Kuo A."/>
            <person name="Kohler A."/>
            <person name="Daghino S."/>
            <person name="Barry K."/>
            <person name="Choi C."/>
            <person name="Cichocki N."/>
            <person name="Clum A."/>
            <person name="Copeland A."/>
            <person name="Hainaut M."/>
            <person name="Haridas S."/>
            <person name="Labutti K."/>
            <person name="Lindquist E."/>
            <person name="Lipzen A."/>
            <person name="Khouja H.-R."/>
            <person name="Murat C."/>
            <person name="Ohm R."/>
            <person name="Olson A."/>
            <person name="Spatafora J."/>
            <person name="Veneault-Fourrey C."/>
            <person name="Henrissat B."/>
            <person name="Grigoriev I."/>
            <person name="Martin F."/>
            <person name="Perotto S."/>
        </authorList>
    </citation>
    <scope>NUCLEOTIDE SEQUENCE [LARGE SCALE GENOMIC DNA]</scope>
    <source>
        <strain evidence="3 4">E</strain>
    </source>
</reference>
<feature type="domain" description="Phospholipid/glycerol acyltransferase" evidence="2">
    <location>
        <begin position="47"/>
        <end position="260"/>
    </location>
</feature>
<dbReference type="InParanoid" id="A0A2J6SXM4"/>
<dbReference type="OrthoDB" id="2427554at2759"/>
<organism evidence="3 4">
    <name type="scientific">Hyaloscypha bicolor E</name>
    <dbReference type="NCBI Taxonomy" id="1095630"/>
    <lineage>
        <taxon>Eukaryota</taxon>
        <taxon>Fungi</taxon>
        <taxon>Dikarya</taxon>
        <taxon>Ascomycota</taxon>
        <taxon>Pezizomycotina</taxon>
        <taxon>Leotiomycetes</taxon>
        <taxon>Helotiales</taxon>
        <taxon>Hyaloscyphaceae</taxon>
        <taxon>Hyaloscypha</taxon>
        <taxon>Hyaloscypha bicolor</taxon>
    </lineage>
</organism>
<dbReference type="Pfam" id="PF01553">
    <property type="entry name" value="Acyltransferase"/>
    <property type="match status" value="1"/>
</dbReference>
<dbReference type="EMBL" id="KZ613855">
    <property type="protein sequence ID" value="PMD55514.1"/>
    <property type="molecule type" value="Genomic_DNA"/>
</dbReference>
<dbReference type="PANTHER" id="PTHR31605">
    <property type="entry name" value="GLYCEROL-3-PHOSPHATE O-ACYLTRANSFERASE 1"/>
    <property type="match status" value="1"/>
</dbReference>
<dbReference type="SMART" id="SM00563">
    <property type="entry name" value="PlsC"/>
    <property type="match status" value="1"/>
</dbReference>
<feature type="transmembrane region" description="Helical" evidence="1">
    <location>
        <begin position="493"/>
        <end position="515"/>
    </location>
</feature>
<keyword evidence="1" id="KW-1133">Transmembrane helix</keyword>
<evidence type="ECO:0000313" key="3">
    <source>
        <dbReference type="EMBL" id="PMD55514.1"/>
    </source>
</evidence>
<dbReference type="GO" id="GO:0016287">
    <property type="term" value="F:glycerone-phosphate O-acyltransferase activity"/>
    <property type="evidence" value="ECO:0007669"/>
    <property type="project" value="TreeGrafter"/>
</dbReference>
<dbReference type="AlphaFoldDB" id="A0A2J6SXM4"/>
<dbReference type="SUPFAM" id="SSF69593">
    <property type="entry name" value="Glycerol-3-phosphate (1)-acyltransferase"/>
    <property type="match status" value="2"/>
</dbReference>
<dbReference type="RefSeq" id="XP_024732418.1">
    <property type="nucleotide sequence ID" value="XM_024878428.1"/>
</dbReference>
<dbReference type="InterPro" id="IPR052744">
    <property type="entry name" value="GPAT/DAPAT"/>
</dbReference>
<dbReference type="GO" id="GO:0008654">
    <property type="term" value="P:phospholipid biosynthetic process"/>
    <property type="evidence" value="ECO:0007669"/>
    <property type="project" value="TreeGrafter"/>
</dbReference>
<name>A0A2J6SXM4_9HELO</name>
<dbReference type="STRING" id="1095630.A0A2J6SXM4"/>